<keyword evidence="5" id="KW-0418">Kinase</keyword>
<dbReference type="EMBL" id="ABCB02000009">
    <property type="protein sequence ID" value="EDO62992.1"/>
    <property type="molecule type" value="Genomic_DNA"/>
</dbReference>
<dbReference type="Proteomes" id="UP000003490">
    <property type="component" value="Unassembled WGS sequence"/>
</dbReference>
<protein>
    <submittedName>
        <fullName evidence="4">ROK family protein</fullName>
    </submittedName>
    <submittedName>
        <fullName evidence="5">Sugar kinase</fullName>
    </submittedName>
</protein>
<dbReference type="CDD" id="cd00090">
    <property type="entry name" value="HTH_ARSR"/>
    <property type="match status" value="1"/>
</dbReference>
<dbReference type="Proteomes" id="UP000220611">
    <property type="component" value="Unassembled WGS sequence"/>
</dbReference>
<proteinExistence type="inferred from homology"/>
<evidence type="ECO:0000256" key="1">
    <source>
        <dbReference type="ARBA" id="ARBA00002486"/>
    </source>
</evidence>
<accession>A7VNT2</accession>
<dbReference type="InterPro" id="IPR036390">
    <property type="entry name" value="WH_DNA-bd_sf"/>
</dbReference>
<reference evidence="5 7" key="3">
    <citation type="submission" date="2017-07" db="EMBL/GenBank/DDBJ databases">
        <title>Prevalence of linear plasmids in Cutibacterium (Propionibacterium) acnes isolates obtained from prostatic tissue.</title>
        <authorList>
            <person name="Davidsson S."/>
            <person name="Carlsson J."/>
            <person name="Molling P."/>
            <person name="Andren O."/>
            <person name="Andersson S.-O."/>
            <person name="Brzuszkiewicz E."/>
            <person name="Poehlein A."/>
            <person name="Al-Zeer M."/>
            <person name="Brinkmann V."/>
            <person name="Scavenius C."/>
            <person name="Nazipi S."/>
            <person name="Soderquist B."/>
            <person name="Bruggemann H."/>
        </authorList>
    </citation>
    <scope>NUCLEOTIDE SEQUENCE [LARGE SCALE GENOMIC DNA]</scope>
    <source>
        <strain evidence="5 7">DSM 753</strain>
    </source>
</reference>
<evidence type="ECO:0000313" key="5">
    <source>
        <dbReference type="EMBL" id="PEQ24059.1"/>
    </source>
</evidence>
<comment type="similarity">
    <text evidence="2">Belongs to the ROK (NagC/XylR) family.</text>
</comment>
<sequence length="384" mass="42519">MIGTAFRKKVPAMRMSSSIKKINHSKIYHMIYRESKGVSKQEIMRRLGLSLPTVTQKLEELLAEGLVQDAGAADSTGGRRARAFSIVKDARLAVGLDINQDYYTAVLVDLLGSVICSKRQRFPFSQSDDYYRQIGLAVLELIDSVNADHQRILGVGMGVPGLITKDRERVFYGKILGFEGATCREFSKYIPFPCVFFNDAKAAGFAELWNRSDLTDAFYILLSQHVGGAMIRNHQVELGENTRAGEIGHMTMIPFGKACYCGRSGCLEPYCSSAVLSELAEGDLDLFFRSLRGGDPVKKSAWDEYLNILSMAVNNINMLLDCPVILGGSVGVYLEEFMGQLRSLARDRNSFSDSADYLACCQYKVEPIAAGAALPFIDEFIRTI</sequence>
<dbReference type="InterPro" id="IPR000600">
    <property type="entry name" value="ROK"/>
</dbReference>
<gene>
    <name evidence="5" type="ORF">CH238_10525</name>
    <name evidence="4" type="ORF">CLOLEP_00208</name>
</gene>
<dbReference type="SUPFAM" id="SSF46785">
    <property type="entry name" value="Winged helix' DNA-binding domain"/>
    <property type="match status" value="1"/>
</dbReference>
<evidence type="ECO:0000256" key="2">
    <source>
        <dbReference type="ARBA" id="ARBA00006479"/>
    </source>
</evidence>
<reference evidence="4 6" key="2">
    <citation type="submission" date="2007-08" db="EMBL/GenBank/DDBJ databases">
        <authorList>
            <person name="Fulton L."/>
            <person name="Clifton S."/>
            <person name="Fulton B."/>
            <person name="Xu J."/>
            <person name="Minx P."/>
            <person name="Pepin K.H."/>
            <person name="Johnson M."/>
            <person name="Thiruvilangam P."/>
            <person name="Bhonagiri V."/>
            <person name="Nash W.E."/>
            <person name="Wang C."/>
            <person name="Mardis E.R."/>
            <person name="Wilson R.K."/>
        </authorList>
    </citation>
    <scope>NUCLEOTIDE SEQUENCE [LARGE SCALE GENOMIC DNA]</scope>
    <source>
        <strain evidence="4 6">DSM 753</strain>
    </source>
</reference>
<organism evidence="4 6">
    <name type="scientific">[Clostridium] leptum DSM 753</name>
    <dbReference type="NCBI Taxonomy" id="428125"/>
    <lineage>
        <taxon>Bacteria</taxon>
        <taxon>Bacillati</taxon>
        <taxon>Bacillota</taxon>
        <taxon>Clostridia</taxon>
        <taxon>Eubacteriales</taxon>
        <taxon>Oscillospiraceae</taxon>
        <taxon>Oscillospiraceae incertae sedis</taxon>
    </lineage>
</organism>
<reference evidence="4 6" key="1">
    <citation type="submission" date="2007-08" db="EMBL/GenBank/DDBJ databases">
        <title>Draft genome sequence of Clostridium leptum (DSM 753).</title>
        <authorList>
            <person name="Sudarsanam P."/>
            <person name="Ley R."/>
            <person name="Guruge J."/>
            <person name="Turnbaugh P.J."/>
            <person name="Mahowald M."/>
            <person name="Liep D."/>
            <person name="Gordon J."/>
        </authorList>
    </citation>
    <scope>NUCLEOTIDE SEQUENCE [LARGE SCALE GENOMIC DNA]</scope>
    <source>
        <strain evidence="4 6">DSM 753</strain>
    </source>
</reference>
<evidence type="ECO:0000256" key="3">
    <source>
        <dbReference type="ARBA" id="ARBA00022629"/>
    </source>
</evidence>
<dbReference type="AlphaFoldDB" id="A7VNT2"/>
<keyword evidence="5" id="KW-0808">Transferase</keyword>
<dbReference type="PANTHER" id="PTHR18964:SF110">
    <property type="entry name" value="TRANSCRIPTIONAL REGULATOR, XYLR-RELATED"/>
    <property type="match status" value="1"/>
</dbReference>
<dbReference type="Pfam" id="PF13412">
    <property type="entry name" value="HTH_24"/>
    <property type="match status" value="1"/>
</dbReference>
<dbReference type="PANTHER" id="PTHR18964">
    <property type="entry name" value="ROK (REPRESSOR, ORF, KINASE) FAMILY"/>
    <property type="match status" value="1"/>
</dbReference>
<comment type="caution">
    <text evidence="4">The sequence shown here is derived from an EMBL/GenBank/DDBJ whole genome shotgun (WGS) entry which is preliminary data.</text>
</comment>
<evidence type="ECO:0000313" key="4">
    <source>
        <dbReference type="EMBL" id="EDO62992.1"/>
    </source>
</evidence>
<dbReference type="InterPro" id="IPR036388">
    <property type="entry name" value="WH-like_DNA-bd_sf"/>
</dbReference>
<dbReference type="Pfam" id="PF00480">
    <property type="entry name" value="ROK"/>
    <property type="match status" value="1"/>
</dbReference>
<dbReference type="InterPro" id="IPR043129">
    <property type="entry name" value="ATPase_NBD"/>
</dbReference>
<keyword evidence="3" id="KW-0119">Carbohydrate metabolism</keyword>
<name>A7VNT2_9FIRM</name>
<dbReference type="GO" id="GO:0042732">
    <property type="term" value="P:D-xylose metabolic process"/>
    <property type="evidence" value="ECO:0007669"/>
    <property type="project" value="UniProtKB-KW"/>
</dbReference>
<evidence type="ECO:0000313" key="7">
    <source>
        <dbReference type="Proteomes" id="UP000220611"/>
    </source>
</evidence>
<dbReference type="Gene3D" id="3.30.420.40">
    <property type="match status" value="2"/>
</dbReference>
<dbReference type="InterPro" id="IPR011991">
    <property type="entry name" value="ArsR-like_HTH"/>
</dbReference>
<keyword evidence="7" id="KW-1185">Reference proteome</keyword>
<dbReference type="SUPFAM" id="SSF53067">
    <property type="entry name" value="Actin-like ATPase domain"/>
    <property type="match status" value="1"/>
</dbReference>
<keyword evidence="3" id="KW-0859">Xylose metabolism</keyword>
<comment type="function">
    <text evidence="1">Transcriptional repressor of xylose-utilizing enzymes.</text>
</comment>
<dbReference type="Gene3D" id="1.10.10.10">
    <property type="entry name" value="Winged helix-like DNA-binding domain superfamily/Winged helix DNA-binding domain"/>
    <property type="match status" value="1"/>
</dbReference>
<dbReference type="HOGENOM" id="CLU_036604_13_1_9"/>
<dbReference type="EMBL" id="NOXF01000008">
    <property type="protein sequence ID" value="PEQ24059.1"/>
    <property type="molecule type" value="Genomic_DNA"/>
</dbReference>
<evidence type="ECO:0000313" key="6">
    <source>
        <dbReference type="Proteomes" id="UP000003490"/>
    </source>
</evidence>
<dbReference type="eggNOG" id="COG1940">
    <property type="taxonomic scope" value="Bacteria"/>
</dbReference>
<dbReference type="GO" id="GO:0016301">
    <property type="term" value="F:kinase activity"/>
    <property type="evidence" value="ECO:0007669"/>
    <property type="project" value="UniProtKB-KW"/>
</dbReference>